<reference evidence="2 3" key="1">
    <citation type="submission" date="2016-08" db="EMBL/GenBank/DDBJ databases">
        <title>A Parts List for Fungal Cellulosomes Revealed by Comparative Genomics.</title>
        <authorList>
            <consortium name="DOE Joint Genome Institute"/>
            <person name="Haitjema C.H."/>
            <person name="Gilmore S.P."/>
            <person name="Henske J.K."/>
            <person name="Solomon K.V."/>
            <person name="De Groot R."/>
            <person name="Kuo A."/>
            <person name="Mondo S.J."/>
            <person name="Salamov A.A."/>
            <person name="Labutti K."/>
            <person name="Zhao Z."/>
            <person name="Chiniquy J."/>
            <person name="Barry K."/>
            <person name="Brewer H.M."/>
            <person name="Purvine S.O."/>
            <person name="Wright A.T."/>
            <person name="Boxma B."/>
            <person name="Van Alen T."/>
            <person name="Hackstein J.H."/>
            <person name="Baker S.E."/>
            <person name="Grigoriev I.V."/>
            <person name="O'Malley M.A."/>
        </authorList>
    </citation>
    <scope>NUCLEOTIDE SEQUENCE [LARGE SCALE GENOMIC DNA]</scope>
    <source>
        <strain evidence="2 3">S4</strain>
    </source>
</reference>
<name>A0A1Y1XS07_9FUNG</name>
<dbReference type="EMBL" id="MCFG01000001">
    <property type="protein sequence ID" value="ORX88276.1"/>
    <property type="molecule type" value="Genomic_DNA"/>
</dbReference>
<reference evidence="2 3" key="2">
    <citation type="submission" date="2016-08" db="EMBL/GenBank/DDBJ databases">
        <title>Pervasive Adenine N6-methylation of Active Genes in Fungi.</title>
        <authorList>
            <consortium name="DOE Joint Genome Institute"/>
            <person name="Mondo S.J."/>
            <person name="Dannebaum R.O."/>
            <person name="Kuo R.C."/>
            <person name="Labutti K."/>
            <person name="Haridas S."/>
            <person name="Kuo A."/>
            <person name="Salamov A."/>
            <person name="Ahrendt S.R."/>
            <person name="Lipzen A."/>
            <person name="Sullivan W."/>
            <person name="Andreopoulos W.B."/>
            <person name="Clum A."/>
            <person name="Lindquist E."/>
            <person name="Daum C."/>
            <person name="Ramamoorthy G.K."/>
            <person name="Gryganskyi A."/>
            <person name="Culley D."/>
            <person name="Magnuson J.K."/>
            <person name="James T.Y."/>
            <person name="O'Malley M.A."/>
            <person name="Stajich J.E."/>
            <person name="Spatafora J.W."/>
            <person name="Visel A."/>
            <person name="Grigoriev I.V."/>
        </authorList>
    </citation>
    <scope>NUCLEOTIDE SEQUENCE [LARGE SCALE GENOMIC DNA]</scope>
    <source>
        <strain evidence="2 3">S4</strain>
    </source>
</reference>
<evidence type="ECO:0000313" key="3">
    <source>
        <dbReference type="Proteomes" id="UP000193944"/>
    </source>
</evidence>
<feature type="region of interest" description="Disordered" evidence="1">
    <location>
        <begin position="48"/>
        <end position="126"/>
    </location>
</feature>
<feature type="compositionally biased region" description="Basic and acidic residues" evidence="1">
    <location>
        <begin position="92"/>
        <end position="101"/>
    </location>
</feature>
<gene>
    <name evidence="2" type="ORF">BCR32DRAFT_239548</name>
</gene>
<sequence>MSDSRLYESVIQPLTTENLQILQEQYKNIKKTSTTARIIKWLSEIPQNLGSADNMSSSNIAKEGGDYQGQDANNNGGKTPDNVASQPPQQKSGEKITKDNSHQSFNEFNNNNPSNKKGNNDYDRMKKMMSSNTPMAANNASEKRSSRDKGRLCCYLKVEVGGNTQLLPIHENDIPQNLAYNFCKSNNILNSVNSLKEHIINAIENYSKTLK</sequence>
<feature type="compositionally biased region" description="Polar residues" evidence="1">
    <location>
        <begin position="70"/>
        <end position="91"/>
    </location>
</feature>
<keyword evidence="3" id="KW-1185">Reference proteome</keyword>
<organism evidence="2 3">
    <name type="scientific">Anaeromyces robustus</name>
    <dbReference type="NCBI Taxonomy" id="1754192"/>
    <lineage>
        <taxon>Eukaryota</taxon>
        <taxon>Fungi</taxon>
        <taxon>Fungi incertae sedis</taxon>
        <taxon>Chytridiomycota</taxon>
        <taxon>Chytridiomycota incertae sedis</taxon>
        <taxon>Neocallimastigomycetes</taxon>
        <taxon>Neocallimastigales</taxon>
        <taxon>Neocallimastigaceae</taxon>
        <taxon>Anaeromyces</taxon>
    </lineage>
</organism>
<accession>A0A1Y1XS07</accession>
<feature type="compositionally biased region" description="Low complexity" evidence="1">
    <location>
        <begin position="102"/>
        <end position="117"/>
    </location>
</feature>
<evidence type="ECO:0000313" key="2">
    <source>
        <dbReference type="EMBL" id="ORX88276.1"/>
    </source>
</evidence>
<evidence type="ECO:0000256" key="1">
    <source>
        <dbReference type="SAM" id="MobiDB-lite"/>
    </source>
</evidence>
<dbReference type="Proteomes" id="UP000193944">
    <property type="component" value="Unassembled WGS sequence"/>
</dbReference>
<feature type="compositionally biased region" description="Polar residues" evidence="1">
    <location>
        <begin position="48"/>
        <end position="60"/>
    </location>
</feature>
<dbReference type="AlphaFoldDB" id="A0A1Y1XS07"/>
<protein>
    <submittedName>
        <fullName evidence="2">Uncharacterized protein</fullName>
    </submittedName>
</protein>
<dbReference type="OrthoDB" id="2141317at2759"/>
<comment type="caution">
    <text evidence="2">The sequence shown here is derived from an EMBL/GenBank/DDBJ whole genome shotgun (WGS) entry which is preliminary data.</text>
</comment>
<proteinExistence type="predicted"/>